<dbReference type="PANTHER" id="PTHR38457">
    <property type="entry name" value="REGULATOR ABRB-RELATED"/>
    <property type="match status" value="1"/>
</dbReference>
<dbReference type="GO" id="GO:0016020">
    <property type="term" value="C:membrane"/>
    <property type="evidence" value="ECO:0007669"/>
    <property type="project" value="InterPro"/>
</dbReference>
<accession>A0A2J0YTQ0</accession>
<gene>
    <name evidence="2" type="ORF">CEJ86_31060</name>
</gene>
<feature type="transmembrane region" description="Helical" evidence="1">
    <location>
        <begin position="332"/>
        <end position="352"/>
    </location>
</feature>
<proteinExistence type="predicted"/>
<keyword evidence="1" id="KW-1133">Transmembrane helix</keyword>
<protein>
    <recommendedName>
        <fullName evidence="4">AbrB family transcriptional regulator</fullName>
    </recommendedName>
</protein>
<dbReference type="PIRSF" id="PIRSF038991">
    <property type="entry name" value="Protein_AbrB"/>
    <property type="match status" value="1"/>
</dbReference>
<dbReference type="GO" id="GO:0010468">
    <property type="term" value="P:regulation of gene expression"/>
    <property type="evidence" value="ECO:0007669"/>
    <property type="project" value="InterPro"/>
</dbReference>
<feature type="transmembrane region" description="Helical" evidence="1">
    <location>
        <begin position="234"/>
        <end position="251"/>
    </location>
</feature>
<feature type="transmembrane region" description="Helical" evidence="1">
    <location>
        <begin position="257"/>
        <end position="276"/>
    </location>
</feature>
<feature type="transmembrane region" description="Helical" evidence="1">
    <location>
        <begin position="171"/>
        <end position="190"/>
    </location>
</feature>
<dbReference type="InterPro" id="IPR007820">
    <property type="entry name" value="AbrB_fam"/>
</dbReference>
<evidence type="ECO:0000256" key="1">
    <source>
        <dbReference type="SAM" id="Phobius"/>
    </source>
</evidence>
<feature type="transmembrane region" description="Helical" evidence="1">
    <location>
        <begin position="115"/>
        <end position="135"/>
    </location>
</feature>
<reference evidence="2 3" key="1">
    <citation type="submission" date="2017-06" db="EMBL/GenBank/DDBJ databases">
        <title>Ensifer strains isolated from leguminous trees and herbs display diverse denitrification phenotypes with some acting as strong N2O sinks.</title>
        <authorList>
            <person name="Woliy K."/>
            <person name="Mania D."/>
            <person name="Bakken L.R."/>
            <person name="Frostegard A."/>
        </authorList>
    </citation>
    <scope>NUCLEOTIDE SEQUENCE [LARGE SCALE GENOMIC DNA]</scope>
    <source>
        <strain evidence="2 3">AC50a</strain>
    </source>
</reference>
<dbReference type="Proteomes" id="UP000231987">
    <property type="component" value="Unassembled WGS sequence"/>
</dbReference>
<dbReference type="EMBL" id="NJGD01000029">
    <property type="protein sequence ID" value="PJR09677.1"/>
    <property type="molecule type" value="Genomic_DNA"/>
</dbReference>
<feature type="transmembrane region" description="Helical" evidence="1">
    <location>
        <begin position="59"/>
        <end position="79"/>
    </location>
</feature>
<organism evidence="2 3">
    <name type="scientific">Rhizobium meliloti</name>
    <name type="common">Ensifer meliloti</name>
    <name type="synonym">Sinorhizobium meliloti</name>
    <dbReference type="NCBI Taxonomy" id="382"/>
    <lineage>
        <taxon>Bacteria</taxon>
        <taxon>Pseudomonadati</taxon>
        <taxon>Pseudomonadota</taxon>
        <taxon>Alphaproteobacteria</taxon>
        <taxon>Hyphomicrobiales</taxon>
        <taxon>Rhizobiaceae</taxon>
        <taxon>Sinorhizobium/Ensifer group</taxon>
        <taxon>Sinorhizobium</taxon>
    </lineage>
</organism>
<sequence>MGSGGAHGFLKHSAHLNPHISRSGAIPSLKAWKRLSTTTLAFGLAALAGFSGAAYHIPLAWMLGPLLVAACLSAAGFDLRPNENVRKFGQLTIGTAVGLTMTASVLAELGGWLPLMVLSALVSVMMSCVAGVILARQARLDQKTAFFASLPGGLAEMGNIGVQMGAQAEPIAIVHTLRVTIVALTIPSILLAFGTPDFAVAPGTRIVDPYWTVGLIVGGAAFAYLLGRIRLNNPYMIGAILFTAIFASRGLVAGKMYHPLFAVAQLMIGFSVGCRFRRDILAKLPRVAFFSVISIFGLGTVMVGFALLLSLRTGLPYPAAILATSPGGLSEMTVTAEILHLAVPTVVGFQVVRGILVNSLASHYYALLTRYGVLGFLQSVFGSSEPG</sequence>
<keyword evidence="1" id="KW-0812">Transmembrane</keyword>
<dbReference type="AlphaFoldDB" id="A0A2J0YTQ0"/>
<dbReference type="Pfam" id="PF05145">
    <property type="entry name" value="AbrB"/>
    <property type="match status" value="1"/>
</dbReference>
<name>A0A2J0YTQ0_RHIML</name>
<evidence type="ECO:0000313" key="2">
    <source>
        <dbReference type="EMBL" id="PJR09677.1"/>
    </source>
</evidence>
<dbReference type="InterPro" id="IPR017516">
    <property type="entry name" value="AbrB_dup"/>
</dbReference>
<dbReference type="PANTHER" id="PTHR38457:SF1">
    <property type="entry name" value="REGULATOR ABRB-RELATED"/>
    <property type="match status" value="1"/>
</dbReference>
<comment type="caution">
    <text evidence="2">The sequence shown here is derived from an EMBL/GenBank/DDBJ whole genome shotgun (WGS) entry which is preliminary data.</text>
</comment>
<evidence type="ECO:0000313" key="3">
    <source>
        <dbReference type="Proteomes" id="UP000231987"/>
    </source>
</evidence>
<dbReference type="NCBIfam" id="TIGR03082">
    <property type="entry name" value="Gneg_AbrB_dup"/>
    <property type="match status" value="1"/>
</dbReference>
<feature type="transmembrane region" description="Helical" evidence="1">
    <location>
        <begin position="210"/>
        <end position="227"/>
    </location>
</feature>
<keyword evidence="1" id="KW-0472">Membrane</keyword>
<feature type="transmembrane region" description="Helical" evidence="1">
    <location>
        <begin position="91"/>
        <end position="109"/>
    </location>
</feature>
<feature type="transmembrane region" description="Helical" evidence="1">
    <location>
        <begin position="288"/>
        <end position="312"/>
    </location>
</feature>
<evidence type="ECO:0008006" key="4">
    <source>
        <dbReference type="Google" id="ProtNLM"/>
    </source>
</evidence>